<keyword evidence="1 2" id="KW-0732">Signal</keyword>
<feature type="signal peptide" evidence="2">
    <location>
        <begin position="1"/>
        <end position="20"/>
    </location>
</feature>
<dbReference type="SUPFAM" id="SSF53850">
    <property type="entry name" value="Periplasmic binding protein-like II"/>
    <property type="match status" value="1"/>
</dbReference>
<protein>
    <submittedName>
        <fullName evidence="3">Extracellular solute-binding protein</fullName>
    </submittedName>
</protein>
<proteinExistence type="predicted"/>
<dbReference type="Gene3D" id="3.40.190.10">
    <property type="entry name" value="Periplasmic binding protein-like II"/>
    <property type="match status" value="2"/>
</dbReference>
<accession>A0A941ELV2</accession>
<evidence type="ECO:0000313" key="3">
    <source>
        <dbReference type="EMBL" id="MBR7834047.1"/>
    </source>
</evidence>
<dbReference type="GO" id="GO:0030975">
    <property type="term" value="F:thiamine binding"/>
    <property type="evidence" value="ECO:0007669"/>
    <property type="project" value="TreeGrafter"/>
</dbReference>
<dbReference type="GO" id="GO:0030976">
    <property type="term" value="F:thiamine pyrophosphate binding"/>
    <property type="evidence" value="ECO:0007669"/>
    <property type="project" value="TreeGrafter"/>
</dbReference>
<gene>
    <name evidence="3" type="ORF">KDL01_12275</name>
</gene>
<dbReference type="Proteomes" id="UP000675781">
    <property type="component" value="Unassembled WGS sequence"/>
</dbReference>
<keyword evidence="4" id="KW-1185">Reference proteome</keyword>
<dbReference type="AlphaFoldDB" id="A0A941ELV2"/>
<sequence length="381" mass="39737">MHRIAKLACAAAAVTLAATACSSSKSSSTGSSVNWNTVSSASAAGGMNALIAEAKKEGTLNVITLPRTWANYGKIMDDFSAKYGIKINDANPNGSSGDEITAVKSDKGLSTAPDVLDIGNSHATPNTSLFAPYEVSEWSSIPSALKDANGSWFGDYGGYISIACDASKVAPAPCPKTFADLINPSYVADYKGKVAISGDPTSANAAFSAVWAASLSQGGSLDNIQPGIDFFKKLKANSEYNATTDTESTIESGATPITIDWEFNNSQFASDLKAKGIDLTVSIPSDGLYSAYYDQAISKYAPHPAAARLWEEYLYSAIGQNDFMGGFARPVEFDAMQSAGTLDATDEQNLPSVTGTVSYPTTAQQTAAQTTLTSAWASALG</sequence>
<dbReference type="RefSeq" id="WP_212528568.1">
    <property type="nucleotide sequence ID" value="NZ_JAGSOG010000046.1"/>
</dbReference>
<evidence type="ECO:0000256" key="2">
    <source>
        <dbReference type="SAM" id="SignalP"/>
    </source>
</evidence>
<dbReference type="Pfam" id="PF13343">
    <property type="entry name" value="SBP_bac_6"/>
    <property type="match status" value="1"/>
</dbReference>
<evidence type="ECO:0000313" key="4">
    <source>
        <dbReference type="Proteomes" id="UP000675781"/>
    </source>
</evidence>
<dbReference type="PANTHER" id="PTHR30006">
    <property type="entry name" value="THIAMINE-BINDING PERIPLASMIC PROTEIN-RELATED"/>
    <property type="match status" value="1"/>
</dbReference>
<dbReference type="GO" id="GO:0015888">
    <property type="term" value="P:thiamine transport"/>
    <property type="evidence" value="ECO:0007669"/>
    <property type="project" value="TreeGrafter"/>
</dbReference>
<dbReference type="GO" id="GO:0030288">
    <property type="term" value="C:outer membrane-bounded periplasmic space"/>
    <property type="evidence" value="ECO:0007669"/>
    <property type="project" value="TreeGrafter"/>
</dbReference>
<dbReference type="PROSITE" id="PS51257">
    <property type="entry name" value="PROKAR_LIPOPROTEIN"/>
    <property type="match status" value="1"/>
</dbReference>
<feature type="chain" id="PRO_5038542164" evidence="2">
    <location>
        <begin position="21"/>
        <end position="381"/>
    </location>
</feature>
<name>A0A941ELV2_9ACTN</name>
<dbReference type="PANTHER" id="PTHR30006:SF2">
    <property type="entry name" value="ABC TRANSPORTER SUBSTRATE-BINDING PROTEIN"/>
    <property type="match status" value="1"/>
</dbReference>
<organism evidence="3 4">
    <name type="scientific">Actinospica durhamensis</name>
    <dbReference type="NCBI Taxonomy" id="1508375"/>
    <lineage>
        <taxon>Bacteria</taxon>
        <taxon>Bacillati</taxon>
        <taxon>Actinomycetota</taxon>
        <taxon>Actinomycetes</taxon>
        <taxon>Catenulisporales</taxon>
        <taxon>Actinospicaceae</taxon>
        <taxon>Actinospica</taxon>
    </lineage>
</organism>
<reference evidence="3" key="1">
    <citation type="submission" date="2021-04" db="EMBL/GenBank/DDBJ databases">
        <title>Genome based classification of Actinospica acidithermotolerans sp. nov., an actinobacterium isolated from an Indonesian hot spring.</title>
        <authorList>
            <person name="Kusuma A.B."/>
            <person name="Putra K.E."/>
            <person name="Nafisah S."/>
            <person name="Loh J."/>
            <person name="Nouioui I."/>
            <person name="Goodfellow M."/>
        </authorList>
    </citation>
    <scope>NUCLEOTIDE SEQUENCE</scope>
    <source>
        <strain evidence="3">CSCA 57</strain>
    </source>
</reference>
<evidence type="ECO:0000256" key="1">
    <source>
        <dbReference type="ARBA" id="ARBA00022729"/>
    </source>
</evidence>
<dbReference type="EMBL" id="JAGSOG010000046">
    <property type="protein sequence ID" value="MBR7834047.1"/>
    <property type="molecule type" value="Genomic_DNA"/>
</dbReference>
<comment type="caution">
    <text evidence="3">The sequence shown here is derived from an EMBL/GenBank/DDBJ whole genome shotgun (WGS) entry which is preliminary data.</text>
</comment>